<sequence length="254" mass="29500">MHNFVLTYTNIAIWLIRPSGYFDEPGQLGYYLIHALILNRLSFNNKIARNIIIVGGLLSTSLAFFISLVLYLAIENIKNIRSVFLTLLIILIVFIIYENNKNDTVIGNYIYKKFELRLMPDDEGDRSFQGNNREDSIIQGYNFFIEKPIFGYGLQELHEIGQKYEYDRSSFMGILVQGGIVGFVFHFLVVLYMVFLAFKTKNAMLIGVLLLNYIQRPGVNALFIEIIILTIILYLQDIYKERKNVIINRNNKLQ</sequence>
<feature type="transmembrane region" description="Helical" evidence="5">
    <location>
        <begin position="218"/>
        <end position="235"/>
    </location>
</feature>
<dbReference type="AlphaFoldDB" id="A0A6L4WSG3"/>
<evidence type="ECO:0000256" key="2">
    <source>
        <dbReference type="ARBA" id="ARBA00022692"/>
    </source>
</evidence>
<name>A0A6L4WSG3_9BACT</name>
<evidence type="ECO:0000256" key="1">
    <source>
        <dbReference type="ARBA" id="ARBA00004141"/>
    </source>
</evidence>
<comment type="caution">
    <text evidence="7">The sequence shown here is derived from an EMBL/GenBank/DDBJ whole genome shotgun (WGS) entry which is preliminary data.</text>
</comment>
<proteinExistence type="predicted"/>
<accession>A0A6L4WSG3</accession>
<dbReference type="Proteomes" id="UP000472839">
    <property type="component" value="Unassembled WGS sequence"/>
</dbReference>
<dbReference type="GO" id="GO:0016020">
    <property type="term" value="C:membrane"/>
    <property type="evidence" value="ECO:0007669"/>
    <property type="project" value="UniProtKB-SubCell"/>
</dbReference>
<evidence type="ECO:0000313" key="7">
    <source>
        <dbReference type="EMBL" id="KAB7887406.1"/>
    </source>
</evidence>
<gene>
    <name evidence="7" type="ORF">GBG19_10600</name>
</gene>
<evidence type="ECO:0000256" key="5">
    <source>
        <dbReference type="SAM" id="Phobius"/>
    </source>
</evidence>
<evidence type="ECO:0000256" key="3">
    <source>
        <dbReference type="ARBA" id="ARBA00022989"/>
    </source>
</evidence>
<dbReference type="EMBL" id="WFKK01000032">
    <property type="protein sequence ID" value="KAB7887406.1"/>
    <property type="molecule type" value="Genomic_DNA"/>
</dbReference>
<dbReference type="InterPro" id="IPR007016">
    <property type="entry name" value="O-antigen_ligase-rel_domated"/>
</dbReference>
<feature type="transmembrane region" description="Helical" evidence="5">
    <location>
        <begin position="50"/>
        <end position="74"/>
    </location>
</feature>
<reference evidence="7 8" key="1">
    <citation type="submission" date="2019-10" db="EMBL/GenBank/DDBJ databases">
        <title>Poseidonibacter ostreae sp. nov., isolated from the gut of the Ostrea denselamellosa.</title>
        <authorList>
            <person name="Choi A."/>
        </authorList>
    </citation>
    <scope>NUCLEOTIDE SEQUENCE [LARGE SCALE GENOMIC DNA]</scope>
    <source>
        <strain evidence="7 8">SJOD-M-33</strain>
    </source>
</reference>
<keyword evidence="2 5" id="KW-0812">Transmembrane</keyword>
<dbReference type="Pfam" id="PF04932">
    <property type="entry name" value="Wzy_C"/>
    <property type="match status" value="1"/>
</dbReference>
<feature type="transmembrane region" description="Helical" evidence="5">
    <location>
        <begin position="80"/>
        <end position="97"/>
    </location>
</feature>
<keyword evidence="3 5" id="KW-1133">Transmembrane helix</keyword>
<evidence type="ECO:0000259" key="6">
    <source>
        <dbReference type="Pfam" id="PF04932"/>
    </source>
</evidence>
<evidence type="ECO:0000256" key="4">
    <source>
        <dbReference type="ARBA" id="ARBA00023136"/>
    </source>
</evidence>
<keyword evidence="4 5" id="KW-0472">Membrane</keyword>
<feature type="domain" description="O-antigen ligase-related" evidence="6">
    <location>
        <begin position="62"/>
        <end position="186"/>
    </location>
</feature>
<organism evidence="7 8">
    <name type="scientific">Poseidonibacter ostreae</name>
    <dbReference type="NCBI Taxonomy" id="2654171"/>
    <lineage>
        <taxon>Bacteria</taxon>
        <taxon>Pseudomonadati</taxon>
        <taxon>Campylobacterota</taxon>
        <taxon>Epsilonproteobacteria</taxon>
        <taxon>Campylobacterales</taxon>
        <taxon>Arcobacteraceae</taxon>
        <taxon>Poseidonibacter</taxon>
    </lineage>
</organism>
<protein>
    <recommendedName>
        <fullName evidence="6">O-antigen ligase-related domain-containing protein</fullName>
    </recommendedName>
</protein>
<feature type="transmembrane region" description="Helical" evidence="5">
    <location>
        <begin position="171"/>
        <end position="198"/>
    </location>
</feature>
<comment type="subcellular location">
    <subcellularLocation>
        <location evidence="1">Membrane</location>
        <topology evidence="1">Multi-pass membrane protein</topology>
    </subcellularLocation>
</comment>
<evidence type="ECO:0000313" key="8">
    <source>
        <dbReference type="Proteomes" id="UP000472839"/>
    </source>
</evidence>